<evidence type="ECO:0000313" key="7">
    <source>
        <dbReference type="EMBL" id="MEU0708557.1"/>
    </source>
</evidence>
<evidence type="ECO:0000256" key="3">
    <source>
        <dbReference type="ARBA" id="ARBA00022692"/>
    </source>
</evidence>
<sequence length="363" mass="37944">MPQQPDVKAVHGRAQSPHIARPGLLWWLGAAVLVAAVLLLAIGQRHELVRAAGLIAQVSPPKLAVAMAFEAASLVCFAAVQRWLLHAGGVRLSLKDMTVLAVAANAVAGALPGGAAFSAAWLYGQLSRRHAGQVLAAAVLVVGGALSALGLFLLLVAGALTAGLGGRGAVLRPALAMLGLAVGLGLVLLALTRSPRFRTALRQVWTRAGKRFRRVLRVQEALARLVAQARSVRPGIRPWLRPFGLAVLNWAFDAACLAASLWALGIGVPWSGLLLVYALTQIPASLRLTPGGLGVVEVSLATLLVSYGLRGEEAIAATLLYRIVSFWVMQPIGWATWLVLTLRAGPPAPPPAGGPYENPDAPH</sequence>
<feature type="transmembrane region" description="Helical" evidence="6">
    <location>
        <begin position="24"/>
        <end position="42"/>
    </location>
</feature>
<keyword evidence="8" id="KW-1185">Reference proteome</keyword>
<dbReference type="Pfam" id="PF03706">
    <property type="entry name" value="LPG_synthase_TM"/>
    <property type="match status" value="1"/>
</dbReference>
<feature type="transmembrane region" description="Helical" evidence="6">
    <location>
        <begin position="174"/>
        <end position="192"/>
    </location>
</feature>
<dbReference type="RefSeq" id="WP_359657419.1">
    <property type="nucleotide sequence ID" value="NZ_JBEXZP010000191.1"/>
</dbReference>
<name>A0ABV2W4W7_9ACTN</name>
<comment type="caution">
    <text evidence="7">The sequence shown here is derived from an EMBL/GenBank/DDBJ whole genome shotgun (WGS) entry which is preliminary data.</text>
</comment>
<evidence type="ECO:0000256" key="1">
    <source>
        <dbReference type="ARBA" id="ARBA00004651"/>
    </source>
</evidence>
<evidence type="ECO:0000256" key="6">
    <source>
        <dbReference type="SAM" id="Phobius"/>
    </source>
</evidence>
<dbReference type="NCBIfam" id="TIGR00374">
    <property type="entry name" value="flippase-like domain"/>
    <property type="match status" value="1"/>
</dbReference>
<keyword evidence="3 6" id="KW-0812">Transmembrane</keyword>
<feature type="transmembrane region" description="Helical" evidence="6">
    <location>
        <begin position="288"/>
        <end position="307"/>
    </location>
</feature>
<evidence type="ECO:0000256" key="2">
    <source>
        <dbReference type="ARBA" id="ARBA00022475"/>
    </source>
</evidence>
<feature type="transmembrane region" description="Helical" evidence="6">
    <location>
        <begin position="63"/>
        <end position="85"/>
    </location>
</feature>
<comment type="subcellular location">
    <subcellularLocation>
        <location evidence="1">Cell membrane</location>
        <topology evidence="1">Multi-pass membrane protein</topology>
    </subcellularLocation>
</comment>
<gene>
    <name evidence="7" type="ORF">ABZ508_14485</name>
</gene>
<feature type="transmembrane region" description="Helical" evidence="6">
    <location>
        <begin position="135"/>
        <end position="162"/>
    </location>
</feature>
<accession>A0ABV2W4W7</accession>
<evidence type="ECO:0000256" key="4">
    <source>
        <dbReference type="ARBA" id="ARBA00022989"/>
    </source>
</evidence>
<organism evidence="7 8">
    <name type="scientific">Streptomyces lavendulocolor</name>
    <dbReference type="NCBI Taxonomy" id="67316"/>
    <lineage>
        <taxon>Bacteria</taxon>
        <taxon>Bacillati</taxon>
        <taxon>Actinomycetota</taxon>
        <taxon>Actinomycetes</taxon>
        <taxon>Kitasatosporales</taxon>
        <taxon>Streptomycetaceae</taxon>
        <taxon>Streptomyces</taxon>
    </lineage>
</organism>
<evidence type="ECO:0000313" key="8">
    <source>
        <dbReference type="Proteomes" id="UP001550378"/>
    </source>
</evidence>
<protein>
    <submittedName>
        <fullName evidence="7">YbhN family protein</fullName>
    </submittedName>
</protein>
<reference evidence="7 8" key="1">
    <citation type="submission" date="2024-06" db="EMBL/GenBank/DDBJ databases">
        <title>The Natural Products Discovery Center: Release of the First 8490 Sequenced Strains for Exploring Actinobacteria Biosynthetic Diversity.</title>
        <authorList>
            <person name="Kalkreuter E."/>
            <person name="Kautsar S.A."/>
            <person name="Yang D."/>
            <person name="Bader C.D."/>
            <person name="Teijaro C.N."/>
            <person name="Fluegel L."/>
            <person name="Davis C.M."/>
            <person name="Simpson J.R."/>
            <person name="Lauterbach L."/>
            <person name="Steele A.D."/>
            <person name="Gui C."/>
            <person name="Meng S."/>
            <person name="Li G."/>
            <person name="Viehrig K."/>
            <person name="Ye F."/>
            <person name="Su P."/>
            <person name="Kiefer A.F."/>
            <person name="Nichols A."/>
            <person name="Cepeda A.J."/>
            <person name="Yan W."/>
            <person name="Fan B."/>
            <person name="Jiang Y."/>
            <person name="Adhikari A."/>
            <person name="Zheng C.-J."/>
            <person name="Schuster L."/>
            <person name="Cowan T.M."/>
            <person name="Smanski M.J."/>
            <person name="Chevrette M.G."/>
            <person name="De Carvalho L.P.S."/>
            <person name="Shen B."/>
        </authorList>
    </citation>
    <scope>NUCLEOTIDE SEQUENCE [LARGE SCALE GENOMIC DNA]</scope>
    <source>
        <strain evidence="7 8">NPDC006337</strain>
    </source>
</reference>
<feature type="transmembrane region" description="Helical" evidence="6">
    <location>
        <begin position="243"/>
        <end position="268"/>
    </location>
</feature>
<evidence type="ECO:0000256" key="5">
    <source>
        <dbReference type="ARBA" id="ARBA00023136"/>
    </source>
</evidence>
<keyword evidence="5 6" id="KW-0472">Membrane</keyword>
<keyword evidence="2" id="KW-1003">Cell membrane</keyword>
<feature type="transmembrane region" description="Helical" evidence="6">
    <location>
        <begin position="97"/>
        <end position="123"/>
    </location>
</feature>
<keyword evidence="4 6" id="KW-1133">Transmembrane helix</keyword>
<dbReference type="PANTHER" id="PTHR39087">
    <property type="entry name" value="UPF0104 MEMBRANE PROTEIN MJ1595"/>
    <property type="match status" value="1"/>
</dbReference>
<dbReference type="EMBL" id="JBEXZR010000010">
    <property type="protein sequence ID" value="MEU0708557.1"/>
    <property type="molecule type" value="Genomic_DNA"/>
</dbReference>
<dbReference type="Proteomes" id="UP001550378">
    <property type="component" value="Unassembled WGS sequence"/>
</dbReference>
<proteinExistence type="predicted"/>
<dbReference type="PANTHER" id="PTHR39087:SF2">
    <property type="entry name" value="UPF0104 MEMBRANE PROTEIN MJ1595"/>
    <property type="match status" value="1"/>
</dbReference>
<dbReference type="InterPro" id="IPR022791">
    <property type="entry name" value="L-PG_synthase/AglD"/>
</dbReference>
<feature type="transmembrane region" description="Helical" evidence="6">
    <location>
        <begin position="319"/>
        <end position="340"/>
    </location>
</feature>